<dbReference type="InterPro" id="IPR024969">
    <property type="entry name" value="EIF3F/CSN6-like_C"/>
</dbReference>
<evidence type="ECO:0000256" key="1">
    <source>
        <dbReference type="ARBA" id="ARBA00010893"/>
    </source>
</evidence>
<evidence type="ECO:0000259" key="2">
    <source>
        <dbReference type="Pfam" id="PF13012"/>
    </source>
</evidence>
<dbReference type="EMBL" id="BRYB01001742">
    <property type="protein sequence ID" value="GMI32592.1"/>
    <property type="molecule type" value="Genomic_DNA"/>
</dbReference>
<accession>A0ABQ6MSW5</accession>
<dbReference type="PANTHER" id="PTHR10540:SF8">
    <property type="entry name" value="COP9 SIGNALOSOME COMPLEX SUBUNIT 6"/>
    <property type="match status" value="1"/>
</dbReference>
<dbReference type="Gene3D" id="3.40.140.10">
    <property type="entry name" value="Cytidine Deaminase, domain 2"/>
    <property type="match status" value="1"/>
</dbReference>
<comment type="similarity">
    <text evidence="1">Belongs to the peptidase M67A family. CSN6 subfamily.</text>
</comment>
<reference evidence="3 4" key="1">
    <citation type="journal article" date="2023" name="Commun. Biol.">
        <title>Genome analysis of Parmales, the sister group of diatoms, reveals the evolutionary specialization of diatoms from phago-mixotrophs to photoautotrophs.</title>
        <authorList>
            <person name="Ban H."/>
            <person name="Sato S."/>
            <person name="Yoshikawa S."/>
            <person name="Yamada K."/>
            <person name="Nakamura Y."/>
            <person name="Ichinomiya M."/>
            <person name="Sato N."/>
            <person name="Blanc-Mathieu R."/>
            <person name="Endo H."/>
            <person name="Kuwata A."/>
            <person name="Ogata H."/>
        </authorList>
    </citation>
    <scope>NUCLEOTIDE SEQUENCE [LARGE SCALE GENOMIC DNA]</scope>
</reference>
<name>A0ABQ6MSW5_9STRA</name>
<feature type="domain" description="EIF3F/CSN6-like C-terminal" evidence="2">
    <location>
        <begin position="167"/>
        <end position="235"/>
    </location>
</feature>
<protein>
    <recommendedName>
        <fullName evidence="2">EIF3F/CSN6-like C-terminal domain-containing protein</fullName>
    </recommendedName>
</protein>
<dbReference type="Pfam" id="PF13012">
    <property type="entry name" value="MitMem_reg"/>
    <property type="match status" value="1"/>
</dbReference>
<comment type="caution">
    <text evidence="3">The sequence shown here is derived from an EMBL/GenBank/DDBJ whole genome shotgun (WGS) entry which is preliminary data.</text>
</comment>
<dbReference type="PANTHER" id="PTHR10540">
    <property type="entry name" value="EUKARYOTIC TRANSLATION INITIATION FACTOR 3 SUBUNIT F-RELATED"/>
    <property type="match status" value="1"/>
</dbReference>
<dbReference type="Proteomes" id="UP001165060">
    <property type="component" value="Unassembled WGS sequence"/>
</dbReference>
<evidence type="ECO:0000313" key="3">
    <source>
        <dbReference type="EMBL" id="GMI32592.1"/>
    </source>
</evidence>
<organism evidence="3 4">
    <name type="scientific">Tetraparma gracilis</name>
    <dbReference type="NCBI Taxonomy" id="2962635"/>
    <lineage>
        <taxon>Eukaryota</taxon>
        <taxon>Sar</taxon>
        <taxon>Stramenopiles</taxon>
        <taxon>Ochrophyta</taxon>
        <taxon>Bolidophyceae</taxon>
        <taxon>Parmales</taxon>
        <taxon>Triparmaceae</taxon>
        <taxon>Tetraparma</taxon>
    </lineage>
</organism>
<proteinExistence type="inferred from homology"/>
<sequence>MDHDQSPNEPVLIHPLAIVNAADHHTRLSGAAGAAGASSSALSASPPPIVGVLFGRGPSVLSGDDLPLLPSGLPAFARLRALEELHTAVFPDDVVVGCYTAGPAPDKQGLMVLEALAKEYPGPLTLMHLTAGAPAPEGELPLSCYSLSTKSASPVLVDRAFKVEPFEMENIAMSNIIASQKTHPTASLSATADLGASLTAITSRVDVLLAYLSQVQSGALPPDYPLLRRISLLLSPPALAAAAAGRADEKAAVEGAALHLAEMGRVAQGVRELGKGEKGF</sequence>
<keyword evidence="4" id="KW-1185">Reference proteome</keyword>
<gene>
    <name evidence="3" type="ORF">TeGR_g4778</name>
</gene>
<evidence type="ECO:0000313" key="4">
    <source>
        <dbReference type="Proteomes" id="UP001165060"/>
    </source>
</evidence>